<evidence type="ECO:0000313" key="3">
    <source>
        <dbReference type="Proteomes" id="UP000624709"/>
    </source>
</evidence>
<organism evidence="2 3">
    <name type="scientific">Actinoplanes palleronii</name>
    <dbReference type="NCBI Taxonomy" id="113570"/>
    <lineage>
        <taxon>Bacteria</taxon>
        <taxon>Bacillati</taxon>
        <taxon>Actinomycetota</taxon>
        <taxon>Actinomycetes</taxon>
        <taxon>Micromonosporales</taxon>
        <taxon>Micromonosporaceae</taxon>
        <taxon>Actinoplanes</taxon>
    </lineage>
</organism>
<dbReference type="Pfam" id="PF13466">
    <property type="entry name" value="STAS_2"/>
    <property type="match status" value="1"/>
</dbReference>
<proteinExistence type="predicted"/>
<dbReference type="PROSITE" id="PS50801">
    <property type="entry name" value="STAS"/>
    <property type="match status" value="1"/>
</dbReference>
<feature type="domain" description="STAS" evidence="1">
    <location>
        <begin position="15"/>
        <end position="128"/>
    </location>
</feature>
<keyword evidence="3" id="KW-1185">Reference proteome</keyword>
<evidence type="ECO:0000259" key="1">
    <source>
        <dbReference type="PROSITE" id="PS50801"/>
    </source>
</evidence>
<dbReference type="Proteomes" id="UP000624709">
    <property type="component" value="Unassembled WGS sequence"/>
</dbReference>
<dbReference type="CDD" id="cd07043">
    <property type="entry name" value="STAS_anti-anti-sigma_factors"/>
    <property type="match status" value="1"/>
</dbReference>
<dbReference type="EMBL" id="BOMS01000045">
    <property type="protein sequence ID" value="GIE67274.1"/>
    <property type="molecule type" value="Genomic_DNA"/>
</dbReference>
<gene>
    <name evidence="2" type="ORF">Apa02nite_033820</name>
</gene>
<dbReference type="InterPro" id="IPR058548">
    <property type="entry name" value="MlaB-like_STAS"/>
</dbReference>
<reference evidence="2 3" key="1">
    <citation type="submission" date="2021-01" db="EMBL/GenBank/DDBJ databases">
        <title>Whole genome shotgun sequence of Actinoplanes palleronii NBRC 14916.</title>
        <authorList>
            <person name="Komaki H."/>
            <person name="Tamura T."/>
        </authorList>
    </citation>
    <scope>NUCLEOTIDE SEQUENCE [LARGE SCALE GENOMIC DNA]</scope>
    <source>
        <strain evidence="2 3">NBRC 14916</strain>
    </source>
</reference>
<sequence length="174" mass="19406">MSAADDGPAPPAGSVTVSAQVIGRTLHIAVAGDLAFEARDVLDGIPGRWLTAQVRHVVLDVAEVGFCDATGLRLLAHTLTVSREHGASFTLRNPSDHLCWLLGLAGATRLLRSVTDNLSEREQSLRDRELLADERDRLLDERRDRVEAHQVWEDLREDLANERERKLDRRDQES</sequence>
<dbReference type="Gene3D" id="3.30.750.24">
    <property type="entry name" value="STAS domain"/>
    <property type="match status" value="1"/>
</dbReference>
<dbReference type="InterPro" id="IPR002645">
    <property type="entry name" value="STAS_dom"/>
</dbReference>
<comment type="caution">
    <text evidence="2">The sequence shown here is derived from an EMBL/GenBank/DDBJ whole genome shotgun (WGS) entry which is preliminary data.</text>
</comment>
<evidence type="ECO:0000313" key="2">
    <source>
        <dbReference type="EMBL" id="GIE67274.1"/>
    </source>
</evidence>
<name>A0ABQ4B9H0_9ACTN</name>
<dbReference type="SUPFAM" id="SSF52091">
    <property type="entry name" value="SpoIIaa-like"/>
    <property type="match status" value="1"/>
</dbReference>
<protein>
    <recommendedName>
        <fullName evidence="1">STAS domain-containing protein</fullName>
    </recommendedName>
</protein>
<dbReference type="InterPro" id="IPR036513">
    <property type="entry name" value="STAS_dom_sf"/>
</dbReference>
<accession>A0ABQ4B9H0</accession>